<reference evidence="1" key="1">
    <citation type="submission" date="2020-01" db="EMBL/GenBank/DDBJ databases">
        <title>Whole-genome analyses of novel actinobacteria.</title>
        <authorList>
            <person name="Sahin N."/>
        </authorList>
    </citation>
    <scope>NUCLEOTIDE SEQUENCE</scope>
    <source>
        <strain evidence="1">YC537</strain>
    </source>
</reference>
<name>A0A964XJJ3_9ACTN</name>
<dbReference type="OrthoDB" id="4319458at2"/>
<evidence type="ECO:0000313" key="1">
    <source>
        <dbReference type="EMBL" id="NBE50106.1"/>
    </source>
</evidence>
<organism evidence="1 2">
    <name type="scientific">Streptomyces boluensis</name>
    <dbReference type="NCBI Taxonomy" id="1775135"/>
    <lineage>
        <taxon>Bacteria</taxon>
        <taxon>Bacillati</taxon>
        <taxon>Actinomycetota</taxon>
        <taxon>Actinomycetes</taxon>
        <taxon>Kitasatosporales</taxon>
        <taxon>Streptomycetaceae</taxon>
        <taxon>Streptomyces</taxon>
    </lineage>
</organism>
<dbReference type="Proteomes" id="UP000598297">
    <property type="component" value="Unassembled WGS sequence"/>
</dbReference>
<protein>
    <submittedName>
        <fullName evidence="1">Uncharacterized protein</fullName>
    </submittedName>
</protein>
<dbReference type="EMBL" id="JAAAHS010000004">
    <property type="protein sequence ID" value="NBE50106.1"/>
    <property type="molecule type" value="Genomic_DNA"/>
</dbReference>
<keyword evidence="2" id="KW-1185">Reference proteome</keyword>
<gene>
    <name evidence="1" type="ORF">GUY60_01415</name>
</gene>
<comment type="caution">
    <text evidence="1">The sequence shown here is derived from an EMBL/GenBank/DDBJ whole genome shotgun (WGS) entry which is preliminary data.</text>
</comment>
<dbReference type="AlphaFoldDB" id="A0A964XJJ3"/>
<dbReference type="RefSeq" id="WP_161692975.1">
    <property type="nucleotide sequence ID" value="NZ_JAAAHS010000004.1"/>
</dbReference>
<proteinExistence type="predicted"/>
<sequence length="346" mass="36482">MSVHLQEEPAITAIRTTLIATGCAAVVLAGTTACDPIESASAGRQVDDAVAKLGEQHSLSVELSLDADPATLEELVGRSDGVRGGDGPPPGFGAFLGEARLQVALRSKKPLADTREKDFSGKSMKIAGADGTLVEYRALGEDTYYRADLRAFGELAKVPMPSAGDLPPQAGSLRSVLEGDWIRVAPGTLPGPAQRQRTDEKARGKLLKGIQRVLAREVTFKGDTDADGTGRIKAKAHARSLLKGIVNKLEPMADELPPGSELPTAKDFKSLPNKPVTVEFEIENGKLRQVTFDLAQLADKSDGLQKGTELPLTVKFGTAGKIERPADATELKPADLMFLGGAGLIG</sequence>
<evidence type="ECO:0000313" key="2">
    <source>
        <dbReference type="Proteomes" id="UP000598297"/>
    </source>
</evidence>
<accession>A0A964XJJ3</accession>